<dbReference type="InterPro" id="IPR050808">
    <property type="entry name" value="Phage_Integrase"/>
</dbReference>
<dbReference type="GO" id="GO:0006310">
    <property type="term" value="P:DNA recombination"/>
    <property type="evidence" value="ECO:0007669"/>
    <property type="project" value="UniProtKB-KW"/>
</dbReference>
<comment type="similarity">
    <text evidence="1">Belongs to the 'phage' integrase family.</text>
</comment>
<dbReference type="InterPro" id="IPR053876">
    <property type="entry name" value="Phage_int_M"/>
</dbReference>
<dbReference type="EMBL" id="CPYI01000018">
    <property type="protein sequence ID" value="CNF37866.1"/>
    <property type="molecule type" value="Genomic_DNA"/>
</dbReference>
<dbReference type="InterPro" id="IPR038488">
    <property type="entry name" value="Integrase_DNA-bd_sf"/>
</dbReference>
<gene>
    <name evidence="6" type="primary">intB</name>
    <name evidence="6" type="ORF">ERS008491_03674</name>
</gene>
<dbReference type="Pfam" id="PF22022">
    <property type="entry name" value="Phage_int_M"/>
    <property type="match status" value="1"/>
</dbReference>
<dbReference type="Pfam" id="PF13356">
    <property type="entry name" value="Arm-DNA-bind_3"/>
    <property type="match status" value="1"/>
</dbReference>
<dbReference type="Proteomes" id="UP000045824">
    <property type="component" value="Unassembled WGS sequence"/>
</dbReference>
<accession>A0A0T9LY76</accession>
<evidence type="ECO:0000313" key="7">
    <source>
        <dbReference type="Proteomes" id="UP000045824"/>
    </source>
</evidence>
<dbReference type="CDD" id="cd00801">
    <property type="entry name" value="INT_P4_C"/>
    <property type="match status" value="1"/>
</dbReference>
<keyword evidence="4" id="KW-0233">DNA recombination</keyword>
<dbReference type="InterPro" id="IPR013762">
    <property type="entry name" value="Integrase-like_cat_sf"/>
</dbReference>
<dbReference type="Pfam" id="PF00589">
    <property type="entry name" value="Phage_integrase"/>
    <property type="match status" value="1"/>
</dbReference>
<dbReference type="GO" id="GO:0015074">
    <property type="term" value="P:DNA integration"/>
    <property type="evidence" value="ECO:0007669"/>
    <property type="project" value="UniProtKB-KW"/>
</dbReference>
<dbReference type="Gene3D" id="1.10.150.130">
    <property type="match status" value="1"/>
</dbReference>
<dbReference type="InterPro" id="IPR002104">
    <property type="entry name" value="Integrase_catalytic"/>
</dbReference>
<name>A0A0T9LY76_YERKR</name>
<evidence type="ECO:0000259" key="5">
    <source>
        <dbReference type="PROSITE" id="PS51898"/>
    </source>
</evidence>
<keyword evidence="2" id="KW-0229">DNA integration</keyword>
<keyword evidence="3" id="KW-0238">DNA-binding</keyword>
<dbReference type="PROSITE" id="PS51898">
    <property type="entry name" value="TYR_RECOMBINASE"/>
    <property type="match status" value="1"/>
</dbReference>
<dbReference type="SUPFAM" id="SSF56349">
    <property type="entry name" value="DNA breaking-rejoining enzymes"/>
    <property type="match status" value="1"/>
</dbReference>
<dbReference type="GO" id="GO:0003677">
    <property type="term" value="F:DNA binding"/>
    <property type="evidence" value="ECO:0007669"/>
    <property type="project" value="UniProtKB-KW"/>
</dbReference>
<dbReference type="AlphaFoldDB" id="A0A0T9LY76"/>
<sequence>MALTDAAIRNAKPRDKAYKLTDAQGLYLQIQPRGTKLWYLKFRIDGKESRIAFGGYPAVSLGQARAERDKAKALIAQGISPTNKREQEKEIIQNTHTFELVARDWHSSNKKWSAQHSERVLRYFEMYLFPAIGKRNIDELKIRDLLAPLRVVEQTGKLDVAARLQQRITCVMRYAVQNGLIEYNPAQDLAGALVTRKATHRAALSLERLPELLLRMDYYCGRPLTQMAVKLCLLVFIRSSELRFARWDEIDLERALWTLPAEREVIDKVRYSHRGSKMKTPHLVPLSRQAIAILEKIKALTQDDNLVFPGDHHPNRPMSENTINNALRRMGYDTKTEICGHGFRTMACSALVESGMWSRDAVERQMSHQERNNVRAAYIHKAEHMDERRLMVQWWADYLDRCRDGYVVPYHFSGKDSPE</sequence>
<evidence type="ECO:0000256" key="2">
    <source>
        <dbReference type="ARBA" id="ARBA00022908"/>
    </source>
</evidence>
<dbReference type="PANTHER" id="PTHR30629">
    <property type="entry name" value="PROPHAGE INTEGRASE"/>
    <property type="match status" value="1"/>
</dbReference>
<dbReference type="Gene3D" id="1.10.443.10">
    <property type="entry name" value="Intergrase catalytic core"/>
    <property type="match status" value="1"/>
</dbReference>
<dbReference type="Gene3D" id="3.30.160.390">
    <property type="entry name" value="Integrase, DNA-binding domain"/>
    <property type="match status" value="1"/>
</dbReference>
<evidence type="ECO:0000256" key="4">
    <source>
        <dbReference type="ARBA" id="ARBA00023172"/>
    </source>
</evidence>
<evidence type="ECO:0000256" key="1">
    <source>
        <dbReference type="ARBA" id="ARBA00008857"/>
    </source>
</evidence>
<organism evidence="6 7">
    <name type="scientific">Yersinia kristensenii</name>
    <dbReference type="NCBI Taxonomy" id="28152"/>
    <lineage>
        <taxon>Bacteria</taxon>
        <taxon>Pseudomonadati</taxon>
        <taxon>Pseudomonadota</taxon>
        <taxon>Gammaproteobacteria</taxon>
        <taxon>Enterobacterales</taxon>
        <taxon>Yersiniaceae</taxon>
        <taxon>Yersinia</taxon>
    </lineage>
</organism>
<dbReference type="PANTHER" id="PTHR30629:SF9">
    <property type="entry name" value="PROTEIN INTB-RELATED"/>
    <property type="match status" value="1"/>
</dbReference>
<dbReference type="InterPro" id="IPR011010">
    <property type="entry name" value="DNA_brk_join_enz"/>
</dbReference>
<dbReference type="InterPro" id="IPR010998">
    <property type="entry name" value="Integrase_recombinase_N"/>
</dbReference>
<protein>
    <submittedName>
        <fullName evidence="6">Integrase</fullName>
    </submittedName>
</protein>
<feature type="domain" description="Tyr recombinase" evidence="5">
    <location>
        <begin position="199"/>
        <end position="391"/>
    </location>
</feature>
<dbReference type="InterPro" id="IPR025166">
    <property type="entry name" value="Integrase_DNA_bind_dom"/>
</dbReference>
<proteinExistence type="inferred from homology"/>
<reference evidence="6 7" key="1">
    <citation type="submission" date="2015-03" db="EMBL/GenBank/DDBJ databases">
        <authorList>
            <person name="Murphy D."/>
        </authorList>
    </citation>
    <scope>NUCLEOTIDE SEQUENCE [LARGE SCALE GENOMIC DNA]</scope>
    <source>
        <strain evidence="6 7">FCF326</strain>
    </source>
</reference>
<dbReference type="RefSeq" id="WP_050119987.1">
    <property type="nucleotide sequence ID" value="NZ_CAWMAB010000018.1"/>
</dbReference>
<evidence type="ECO:0000256" key="3">
    <source>
        <dbReference type="ARBA" id="ARBA00023125"/>
    </source>
</evidence>
<evidence type="ECO:0000313" key="6">
    <source>
        <dbReference type="EMBL" id="CNF37866.1"/>
    </source>
</evidence>